<protein>
    <submittedName>
        <fullName evidence="2">Uncharacterized protein</fullName>
    </submittedName>
</protein>
<proteinExistence type="predicted"/>
<sequence length="100" mass="11148">MTQNYNSSRNVQGLLQFWHLFFLPSEDFPVVGVLVPVVGVLVAVLIVFAVIFLCLRKKRLESRTEDLEMNSQGNYCLAPSTTPGASPAGVIMFMIILQFI</sequence>
<evidence type="ECO:0000313" key="2">
    <source>
        <dbReference type="EMBL" id="CAJ0955408.1"/>
    </source>
</evidence>
<feature type="transmembrane region" description="Helical" evidence="1">
    <location>
        <begin position="30"/>
        <end position="55"/>
    </location>
</feature>
<gene>
    <name evidence="2" type="ORF">RIMI_LOCUS15123428</name>
</gene>
<organism evidence="2 3">
    <name type="scientific">Ranitomeya imitator</name>
    <name type="common">mimic poison frog</name>
    <dbReference type="NCBI Taxonomy" id="111125"/>
    <lineage>
        <taxon>Eukaryota</taxon>
        <taxon>Metazoa</taxon>
        <taxon>Chordata</taxon>
        <taxon>Craniata</taxon>
        <taxon>Vertebrata</taxon>
        <taxon>Euteleostomi</taxon>
        <taxon>Amphibia</taxon>
        <taxon>Batrachia</taxon>
        <taxon>Anura</taxon>
        <taxon>Neobatrachia</taxon>
        <taxon>Hyloidea</taxon>
        <taxon>Dendrobatidae</taxon>
        <taxon>Dendrobatinae</taxon>
        <taxon>Ranitomeya</taxon>
    </lineage>
</organism>
<reference evidence="2" key="1">
    <citation type="submission" date="2023-07" db="EMBL/GenBank/DDBJ databases">
        <authorList>
            <person name="Stuckert A."/>
        </authorList>
    </citation>
    <scope>NUCLEOTIDE SEQUENCE</scope>
</reference>
<dbReference type="EMBL" id="CAUEEQ010040129">
    <property type="protein sequence ID" value="CAJ0955408.1"/>
    <property type="molecule type" value="Genomic_DNA"/>
</dbReference>
<keyword evidence="3" id="KW-1185">Reference proteome</keyword>
<keyword evidence="1" id="KW-0472">Membrane</keyword>
<keyword evidence="1" id="KW-0812">Transmembrane</keyword>
<comment type="caution">
    <text evidence="2">The sequence shown here is derived from an EMBL/GenBank/DDBJ whole genome shotgun (WGS) entry which is preliminary data.</text>
</comment>
<accession>A0ABN9M012</accession>
<keyword evidence="1" id="KW-1133">Transmembrane helix</keyword>
<dbReference type="Proteomes" id="UP001176940">
    <property type="component" value="Unassembled WGS sequence"/>
</dbReference>
<evidence type="ECO:0000256" key="1">
    <source>
        <dbReference type="SAM" id="Phobius"/>
    </source>
</evidence>
<name>A0ABN9M012_9NEOB</name>
<evidence type="ECO:0000313" key="3">
    <source>
        <dbReference type="Proteomes" id="UP001176940"/>
    </source>
</evidence>